<dbReference type="Proteomes" id="UP001152622">
    <property type="component" value="Chromosome 20"/>
</dbReference>
<dbReference type="EMBL" id="JAINUF010000020">
    <property type="protein sequence ID" value="KAJ8336209.1"/>
    <property type="molecule type" value="Genomic_DNA"/>
</dbReference>
<sequence length="149" mass="15979">MSVIAIVLATGPLIRANVRDAQSSTPAHVAPDSTSSVSEFSAFSSLCPCERSVHLGLRKVDGPCWTRPPHALTPPPLPQFGRRSGSPVLPRLKGTTPPRTTAHRWTVAKAMAYSAARGSHRQAPRQGHAAPPVPYQKTARRHILCLGAR</sequence>
<dbReference type="AlphaFoldDB" id="A0A9Q1IE20"/>
<keyword evidence="3" id="KW-1185">Reference proteome</keyword>
<proteinExistence type="predicted"/>
<evidence type="ECO:0000256" key="1">
    <source>
        <dbReference type="SAM" id="MobiDB-lite"/>
    </source>
</evidence>
<comment type="caution">
    <text evidence="2">The sequence shown here is derived from an EMBL/GenBank/DDBJ whole genome shotgun (WGS) entry which is preliminary data.</text>
</comment>
<evidence type="ECO:0000313" key="2">
    <source>
        <dbReference type="EMBL" id="KAJ8336209.1"/>
    </source>
</evidence>
<name>A0A9Q1IE20_SYNKA</name>
<feature type="region of interest" description="Disordered" evidence="1">
    <location>
        <begin position="75"/>
        <end position="100"/>
    </location>
</feature>
<accession>A0A9Q1IE20</accession>
<organism evidence="2 3">
    <name type="scientific">Synaphobranchus kaupii</name>
    <name type="common">Kaup's arrowtooth eel</name>
    <dbReference type="NCBI Taxonomy" id="118154"/>
    <lineage>
        <taxon>Eukaryota</taxon>
        <taxon>Metazoa</taxon>
        <taxon>Chordata</taxon>
        <taxon>Craniata</taxon>
        <taxon>Vertebrata</taxon>
        <taxon>Euteleostomi</taxon>
        <taxon>Actinopterygii</taxon>
        <taxon>Neopterygii</taxon>
        <taxon>Teleostei</taxon>
        <taxon>Anguilliformes</taxon>
        <taxon>Synaphobranchidae</taxon>
        <taxon>Synaphobranchus</taxon>
    </lineage>
</organism>
<protein>
    <submittedName>
        <fullName evidence="2">Uncharacterized protein</fullName>
    </submittedName>
</protein>
<gene>
    <name evidence="2" type="ORF">SKAU_G00395520</name>
</gene>
<reference evidence="2" key="1">
    <citation type="journal article" date="2023" name="Science">
        <title>Genome structures resolve the early diversification of teleost fishes.</title>
        <authorList>
            <person name="Parey E."/>
            <person name="Louis A."/>
            <person name="Montfort J."/>
            <person name="Bouchez O."/>
            <person name="Roques C."/>
            <person name="Iampietro C."/>
            <person name="Lluch J."/>
            <person name="Castinel A."/>
            <person name="Donnadieu C."/>
            <person name="Desvignes T."/>
            <person name="Floi Bucao C."/>
            <person name="Jouanno E."/>
            <person name="Wen M."/>
            <person name="Mejri S."/>
            <person name="Dirks R."/>
            <person name="Jansen H."/>
            <person name="Henkel C."/>
            <person name="Chen W.J."/>
            <person name="Zahm M."/>
            <person name="Cabau C."/>
            <person name="Klopp C."/>
            <person name="Thompson A.W."/>
            <person name="Robinson-Rechavi M."/>
            <person name="Braasch I."/>
            <person name="Lecointre G."/>
            <person name="Bobe J."/>
            <person name="Postlethwait J.H."/>
            <person name="Berthelot C."/>
            <person name="Roest Crollius H."/>
            <person name="Guiguen Y."/>
        </authorList>
    </citation>
    <scope>NUCLEOTIDE SEQUENCE</scope>
    <source>
        <strain evidence="2">WJC10195</strain>
    </source>
</reference>
<evidence type="ECO:0000313" key="3">
    <source>
        <dbReference type="Proteomes" id="UP001152622"/>
    </source>
</evidence>